<dbReference type="GO" id="GO:0020037">
    <property type="term" value="F:heme binding"/>
    <property type="evidence" value="ECO:0007669"/>
    <property type="project" value="InterPro"/>
</dbReference>
<proteinExistence type="predicted"/>
<dbReference type="InterPro" id="IPR009056">
    <property type="entry name" value="Cyt_c-like_dom"/>
</dbReference>
<feature type="compositionally biased region" description="Basic and acidic residues" evidence="5">
    <location>
        <begin position="18"/>
        <end position="36"/>
    </location>
</feature>
<evidence type="ECO:0000259" key="6">
    <source>
        <dbReference type="PROSITE" id="PS51007"/>
    </source>
</evidence>
<dbReference type="AlphaFoldDB" id="A0A934RHP9"/>
<sequence length="257" mass="28890">MKRPVSLMLALLSASSLRADKEQDHPTDESPKLPAKEVKEPEAFFNCKACHLPNDVQVGPSLVEIRTAYPAEKLDEFVEWCINPGKKRPEMPQMPSMAHIPKPELAEIHAHILKVTKGLKPPRKRPREDPFKATKRPRIVRTFVPDASPAAIVVCLDTEEKHNLVWDTVGCRVAYVTLGEIDNWPYLRSNGNSLAKVGKTIFTNDSPTKVERVYRGYRIDGNGLPVFLYSDGDQEFRDAIILSSDRLQVGTQSIPLK</sequence>
<feature type="domain" description="Cytochrome c" evidence="6">
    <location>
        <begin position="35"/>
        <end position="116"/>
    </location>
</feature>
<evidence type="ECO:0000256" key="4">
    <source>
        <dbReference type="PROSITE-ProRule" id="PRU00433"/>
    </source>
</evidence>
<comment type="caution">
    <text evidence="7">The sequence shown here is derived from an EMBL/GenBank/DDBJ whole genome shotgun (WGS) entry which is preliminary data.</text>
</comment>
<evidence type="ECO:0000256" key="1">
    <source>
        <dbReference type="ARBA" id="ARBA00022617"/>
    </source>
</evidence>
<gene>
    <name evidence="7" type="ORF">JIN81_16955</name>
</gene>
<dbReference type="PROSITE" id="PS51007">
    <property type="entry name" value="CYTC"/>
    <property type="match status" value="1"/>
</dbReference>
<evidence type="ECO:0000256" key="3">
    <source>
        <dbReference type="ARBA" id="ARBA00023004"/>
    </source>
</evidence>
<dbReference type="GO" id="GO:0046872">
    <property type="term" value="F:metal ion binding"/>
    <property type="evidence" value="ECO:0007669"/>
    <property type="project" value="UniProtKB-KW"/>
</dbReference>
<protein>
    <recommendedName>
        <fullName evidence="6">Cytochrome c domain-containing protein</fullName>
    </recommendedName>
</protein>
<evidence type="ECO:0000256" key="2">
    <source>
        <dbReference type="ARBA" id="ARBA00022723"/>
    </source>
</evidence>
<keyword evidence="1 4" id="KW-0349">Heme</keyword>
<dbReference type="EMBL" id="JAENII010000016">
    <property type="protein sequence ID" value="MBK1828726.1"/>
    <property type="molecule type" value="Genomic_DNA"/>
</dbReference>
<accession>A0A934RHP9</accession>
<feature type="region of interest" description="Disordered" evidence="5">
    <location>
        <begin position="16"/>
        <end position="36"/>
    </location>
</feature>
<dbReference type="Proteomes" id="UP000658278">
    <property type="component" value="Unassembled WGS sequence"/>
</dbReference>
<organism evidence="7 8">
    <name type="scientific">Haloferula rosea</name>
    <dbReference type="NCBI Taxonomy" id="490093"/>
    <lineage>
        <taxon>Bacteria</taxon>
        <taxon>Pseudomonadati</taxon>
        <taxon>Verrucomicrobiota</taxon>
        <taxon>Verrucomicrobiia</taxon>
        <taxon>Verrucomicrobiales</taxon>
        <taxon>Verrucomicrobiaceae</taxon>
        <taxon>Haloferula</taxon>
    </lineage>
</organism>
<name>A0A934RHP9_9BACT</name>
<dbReference type="SUPFAM" id="SSF46626">
    <property type="entry name" value="Cytochrome c"/>
    <property type="match status" value="1"/>
</dbReference>
<evidence type="ECO:0000256" key="5">
    <source>
        <dbReference type="SAM" id="MobiDB-lite"/>
    </source>
</evidence>
<keyword evidence="8" id="KW-1185">Reference proteome</keyword>
<dbReference type="RefSeq" id="WP_200282714.1">
    <property type="nucleotide sequence ID" value="NZ_JAENII010000016.1"/>
</dbReference>
<keyword evidence="3 4" id="KW-0408">Iron</keyword>
<evidence type="ECO:0000313" key="8">
    <source>
        <dbReference type="Proteomes" id="UP000658278"/>
    </source>
</evidence>
<evidence type="ECO:0000313" key="7">
    <source>
        <dbReference type="EMBL" id="MBK1828726.1"/>
    </source>
</evidence>
<dbReference type="InterPro" id="IPR036909">
    <property type="entry name" value="Cyt_c-like_dom_sf"/>
</dbReference>
<dbReference type="GO" id="GO:0009055">
    <property type="term" value="F:electron transfer activity"/>
    <property type="evidence" value="ECO:0007669"/>
    <property type="project" value="InterPro"/>
</dbReference>
<reference evidence="7" key="1">
    <citation type="submission" date="2021-01" db="EMBL/GenBank/DDBJ databases">
        <title>Modified the classification status of verrucomicrobia.</title>
        <authorList>
            <person name="Feng X."/>
        </authorList>
    </citation>
    <scope>NUCLEOTIDE SEQUENCE</scope>
    <source>
        <strain evidence="7">KCTC 22201</strain>
    </source>
</reference>
<dbReference type="Gene3D" id="1.10.760.10">
    <property type="entry name" value="Cytochrome c-like domain"/>
    <property type="match status" value="1"/>
</dbReference>
<keyword evidence="2 4" id="KW-0479">Metal-binding</keyword>